<evidence type="ECO:0000256" key="8">
    <source>
        <dbReference type="ARBA" id="ARBA00022840"/>
    </source>
</evidence>
<evidence type="ECO:0000256" key="1">
    <source>
        <dbReference type="ARBA" id="ARBA00004479"/>
    </source>
</evidence>
<keyword evidence="4 13" id="KW-0812">Transmembrane</keyword>
<dbReference type="OrthoDB" id="2151624at2759"/>
<keyword evidence="9 13" id="KW-1133">Transmembrane helix</keyword>
<evidence type="ECO:0000256" key="6">
    <source>
        <dbReference type="ARBA" id="ARBA00022737"/>
    </source>
</evidence>
<evidence type="ECO:0000313" key="16">
    <source>
        <dbReference type="EMBL" id="KAJ1704229.1"/>
    </source>
</evidence>
<dbReference type="InterPro" id="IPR011009">
    <property type="entry name" value="Kinase-like_dom_sf"/>
</dbReference>
<proteinExistence type="predicted"/>
<feature type="signal peptide" evidence="14">
    <location>
        <begin position="1"/>
        <end position="24"/>
    </location>
</feature>
<dbReference type="InterPro" id="IPR001245">
    <property type="entry name" value="Ser-Thr/Tyr_kinase_cat_dom"/>
</dbReference>
<evidence type="ECO:0000256" key="3">
    <source>
        <dbReference type="ARBA" id="ARBA00022679"/>
    </source>
</evidence>
<keyword evidence="5 14" id="KW-0732">Signal</keyword>
<reference evidence="16" key="1">
    <citation type="journal article" date="2022" name="Cell">
        <title>Repeat-based holocentromeres influence genome architecture and karyotype evolution.</title>
        <authorList>
            <person name="Hofstatter P.G."/>
            <person name="Thangavel G."/>
            <person name="Lux T."/>
            <person name="Neumann P."/>
            <person name="Vondrak T."/>
            <person name="Novak P."/>
            <person name="Zhang M."/>
            <person name="Costa L."/>
            <person name="Castellani M."/>
            <person name="Scott A."/>
            <person name="Toegelov H."/>
            <person name="Fuchs J."/>
            <person name="Mata-Sucre Y."/>
            <person name="Dias Y."/>
            <person name="Vanzela A.L.L."/>
            <person name="Huettel B."/>
            <person name="Almeida C.C.S."/>
            <person name="Simkova H."/>
            <person name="Souza G."/>
            <person name="Pedrosa-Harand A."/>
            <person name="Macas J."/>
            <person name="Mayer K.F.X."/>
            <person name="Houben A."/>
            <person name="Marques A."/>
        </authorList>
    </citation>
    <scope>NUCLEOTIDE SEQUENCE</scope>
    <source>
        <strain evidence="16">RhyBre1mFocal</strain>
    </source>
</reference>
<dbReference type="InterPro" id="IPR046959">
    <property type="entry name" value="PRK1-6/SRF4-like"/>
</dbReference>
<dbReference type="Pfam" id="PF07714">
    <property type="entry name" value="PK_Tyr_Ser-Thr"/>
    <property type="match status" value="1"/>
</dbReference>
<dbReference type="FunFam" id="3.80.10.10:FF:000400">
    <property type="entry name" value="Nuclear pore complex protein NUP107"/>
    <property type="match status" value="1"/>
</dbReference>
<keyword evidence="8" id="KW-0067">ATP-binding</keyword>
<dbReference type="InterPro" id="IPR000719">
    <property type="entry name" value="Prot_kinase_dom"/>
</dbReference>
<sequence length="608" mass="67220">MKQPSLSTLLKPFLFLLIIRLTHGANIANDTLCLKTLKGSISDPNGYLTSWNFNNSTQGFICKFTGIDCWNENENRVLNIRLANMGLKGHFPSGLEYCESLTGLDLSGNSFSGSIPENISNRVPYVTSFDLSSNSFTGNIPVNLSLCQYLNTINLQHNSLTGQIPGQLAALDRLTTFNVANNMLSGQIPQFRTKFTADNFANNPGLCGSPLNVECAGSSKKGNIGVIIGSAVGGIIVVVLVVGVVVFVLLRKVPKRKREEDPKGNKWAKVLKGAKATKVSMFENSVSKMKLADLMKATDDFSNENIIQTGRTGSIYKAVLQDGSFLSIKRLQDSSHSESQFKAEMETLGKIKHRNLLPLIGYCIAKKEKFLVYHYMPNGMLHDQIMRLNWSERLKVAIGSARGFAWLHHTCNPRILHRNISSKCILLDQNFEPKISDFGLARLMNPIDTHLSTFVNGEFGEFGYVAPEYTRTLVATPKGDVYSFGVVLLELVTGEKPTQVSKAPEGFKGNLVEWVKHLSESNALAVAIDRDMIENDNNLESEVMQFLKVACRCALSGPKERPTMFEVYQLLNAIGQKYHFSSTGGDDIILTDNNTDEHDGFEELIVAK</sequence>
<dbReference type="Gene3D" id="3.80.10.10">
    <property type="entry name" value="Ribonuclease Inhibitor"/>
    <property type="match status" value="1"/>
</dbReference>
<dbReference type="Proteomes" id="UP001151287">
    <property type="component" value="Unassembled WGS sequence"/>
</dbReference>
<keyword evidence="10 13" id="KW-0472">Membrane</keyword>
<evidence type="ECO:0000256" key="4">
    <source>
        <dbReference type="ARBA" id="ARBA00022692"/>
    </source>
</evidence>
<feature type="chain" id="PRO_5040364547" description="Protein kinase domain-containing protein" evidence="14">
    <location>
        <begin position="25"/>
        <end position="608"/>
    </location>
</feature>
<feature type="domain" description="Protein kinase" evidence="15">
    <location>
        <begin position="301"/>
        <end position="571"/>
    </location>
</feature>
<dbReference type="EMBL" id="JAMQYH010000001">
    <property type="protein sequence ID" value="KAJ1704229.1"/>
    <property type="molecule type" value="Genomic_DNA"/>
</dbReference>
<dbReference type="Pfam" id="PF00560">
    <property type="entry name" value="LRR_1"/>
    <property type="match status" value="3"/>
</dbReference>
<keyword evidence="3" id="KW-0808">Transferase</keyword>
<dbReference type="CDD" id="cd14066">
    <property type="entry name" value="STKc_IRAK"/>
    <property type="match status" value="1"/>
</dbReference>
<feature type="transmembrane region" description="Helical" evidence="13">
    <location>
        <begin position="224"/>
        <end position="250"/>
    </location>
</feature>
<evidence type="ECO:0000256" key="14">
    <source>
        <dbReference type="SAM" id="SignalP"/>
    </source>
</evidence>
<dbReference type="Gene3D" id="1.10.510.10">
    <property type="entry name" value="Transferase(Phosphotransferase) domain 1"/>
    <property type="match status" value="1"/>
</dbReference>
<keyword evidence="12" id="KW-0325">Glycoprotein</keyword>
<keyword evidence="17" id="KW-1185">Reference proteome</keyword>
<dbReference type="FunFam" id="3.30.200.20:FF:000428">
    <property type="entry name" value="Inactive LRR receptor-like serine/threonine-protein kinase BIR2"/>
    <property type="match status" value="1"/>
</dbReference>
<keyword evidence="7" id="KW-0547">Nucleotide-binding</keyword>
<comment type="caution">
    <text evidence="16">The sequence shown here is derived from an EMBL/GenBank/DDBJ whole genome shotgun (WGS) entry which is preliminary data.</text>
</comment>
<dbReference type="InterPro" id="IPR032675">
    <property type="entry name" value="LRR_dom_sf"/>
</dbReference>
<dbReference type="GO" id="GO:0004672">
    <property type="term" value="F:protein kinase activity"/>
    <property type="evidence" value="ECO:0007669"/>
    <property type="project" value="InterPro"/>
</dbReference>
<evidence type="ECO:0000256" key="12">
    <source>
        <dbReference type="ARBA" id="ARBA00023180"/>
    </source>
</evidence>
<evidence type="ECO:0000256" key="7">
    <source>
        <dbReference type="ARBA" id="ARBA00022741"/>
    </source>
</evidence>
<dbReference type="PROSITE" id="PS50011">
    <property type="entry name" value="PROTEIN_KINASE_DOM"/>
    <property type="match status" value="1"/>
</dbReference>
<gene>
    <name evidence="16" type="ORF">LUZ63_004008</name>
</gene>
<evidence type="ECO:0000313" key="17">
    <source>
        <dbReference type="Proteomes" id="UP001151287"/>
    </source>
</evidence>
<dbReference type="SUPFAM" id="SSF56112">
    <property type="entry name" value="Protein kinase-like (PK-like)"/>
    <property type="match status" value="1"/>
</dbReference>
<dbReference type="GO" id="GO:0016020">
    <property type="term" value="C:membrane"/>
    <property type="evidence" value="ECO:0007669"/>
    <property type="project" value="UniProtKB-SubCell"/>
</dbReference>
<comment type="subcellular location">
    <subcellularLocation>
        <location evidence="1">Membrane</location>
        <topology evidence="1">Single-pass type I membrane protein</topology>
    </subcellularLocation>
</comment>
<keyword evidence="6" id="KW-0677">Repeat</keyword>
<accession>A0A9Q0D1R9</accession>
<protein>
    <recommendedName>
        <fullName evidence="15">Protein kinase domain-containing protein</fullName>
    </recommendedName>
</protein>
<evidence type="ECO:0000256" key="13">
    <source>
        <dbReference type="SAM" id="Phobius"/>
    </source>
</evidence>
<dbReference type="PANTHER" id="PTHR48007:SF86">
    <property type="entry name" value="(WILD MALAYSIAN BANANA) HYPOTHETICAL PROTEIN"/>
    <property type="match status" value="1"/>
</dbReference>
<evidence type="ECO:0000256" key="2">
    <source>
        <dbReference type="ARBA" id="ARBA00022614"/>
    </source>
</evidence>
<evidence type="ECO:0000256" key="11">
    <source>
        <dbReference type="ARBA" id="ARBA00023170"/>
    </source>
</evidence>
<keyword evidence="11" id="KW-0675">Receptor</keyword>
<dbReference type="SUPFAM" id="SSF52058">
    <property type="entry name" value="L domain-like"/>
    <property type="match status" value="1"/>
</dbReference>
<dbReference type="InterPro" id="IPR013210">
    <property type="entry name" value="LRR_N_plant-typ"/>
</dbReference>
<name>A0A9Q0D1R9_9POAL</name>
<evidence type="ECO:0000256" key="10">
    <source>
        <dbReference type="ARBA" id="ARBA00023136"/>
    </source>
</evidence>
<dbReference type="GO" id="GO:0005524">
    <property type="term" value="F:ATP binding"/>
    <property type="evidence" value="ECO:0007669"/>
    <property type="project" value="UniProtKB-KW"/>
</dbReference>
<dbReference type="Gene3D" id="3.30.200.20">
    <property type="entry name" value="Phosphorylase Kinase, domain 1"/>
    <property type="match status" value="1"/>
</dbReference>
<dbReference type="AlphaFoldDB" id="A0A9Q0D1R9"/>
<organism evidence="16 17">
    <name type="scientific">Rhynchospora breviuscula</name>
    <dbReference type="NCBI Taxonomy" id="2022672"/>
    <lineage>
        <taxon>Eukaryota</taxon>
        <taxon>Viridiplantae</taxon>
        <taxon>Streptophyta</taxon>
        <taxon>Embryophyta</taxon>
        <taxon>Tracheophyta</taxon>
        <taxon>Spermatophyta</taxon>
        <taxon>Magnoliopsida</taxon>
        <taxon>Liliopsida</taxon>
        <taxon>Poales</taxon>
        <taxon>Cyperaceae</taxon>
        <taxon>Cyperoideae</taxon>
        <taxon>Rhynchosporeae</taxon>
        <taxon>Rhynchospora</taxon>
    </lineage>
</organism>
<evidence type="ECO:0000256" key="5">
    <source>
        <dbReference type="ARBA" id="ARBA00022729"/>
    </source>
</evidence>
<evidence type="ECO:0000259" key="15">
    <source>
        <dbReference type="PROSITE" id="PS50011"/>
    </source>
</evidence>
<evidence type="ECO:0000256" key="9">
    <source>
        <dbReference type="ARBA" id="ARBA00022989"/>
    </source>
</evidence>
<keyword evidence="2" id="KW-0433">Leucine-rich repeat</keyword>
<dbReference type="Pfam" id="PF08263">
    <property type="entry name" value="LRRNT_2"/>
    <property type="match status" value="1"/>
</dbReference>
<dbReference type="FunFam" id="1.10.510.10:FF:000388">
    <property type="entry name" value="Leucine-rich repeat receptor-like tyrosine-protein kinase PXC3"/>
    <property type="match status" value="1"/>
</dbReference>
<dbReference type="InterPro" id="IPR001611">
    <property type="entry name" value="Leu-rich_rpt"/>
</dbReference>
<dbReference type="PANTHER" id="PTHR48007">
    <property type="entry name" value="LEUCINE-RICH REPEAT RECEPTOR-LIKE PROTEIN KINASE PXC1"/>
    <property type="match status" value="1"/>
</dbReference>